<accession>A0A975IBH7</accession>
<proteinExistence type="predicted"/>
<feature type="domain" description="GerMN" evidence="3">
    <location>
        <begin position="213"/>
        <end position="304"/>
    </location>
</feature>
<evidence type="ECO:0000313" key="4">
    <source>
        <dbReference type="EMBL" id="QTQ10905.1"/>
    </source>
</evidence>
<keyword evidence="2" id="KW-0812">Transmembrane</keyword>
<evidence type="ECO:0000259" key="3">
    <source>
        <dbReference type="SMART" id="SM00909"/>
    </source>
</evidence>
<organism evidence="4 5">
    <name type="scientific">Treponema parvum</name>
    <dbReference type="NCBI Taxonomy" id="138851"/>
    <lineage>
        <taxon>Bacteria</taxon>
        <taxon>Pseudomonadati</taxon>
        <taxon>Spirochaetota</taxon>
        <taxon>Spirochaetia</taxon>
        <taxon>Spirochaetales</taxon>
        <taxon>Treponemataceae</taxon>
        <taxon>Treponema</taxon>
    </lineage>
</organism>
<evidence type="ECO:0000256" key="2">
    <source>
        <dbReference type="SAM" id="Phobius"/>
    </source>
</evidence>
<dbReference type="Proteomes" id="UP000671995">
    <property type="component" value="Chromosome"/>
</dbReference>
<evidence type="ECO:0000313" key="5">
    <source>
        <dbReference type="Proteomes" id="UP000671995"/>
    </source>
</evidence>
<sequence length="321" mass="34206">MSENNKKRSGLILSCWIVAALIVLIAFMVNGNKIIGNLKSTGFFERIFGTTPEFVKNYTEKKPPKSNGLLEIEIEKPSVQGSDAPLVSGTPFAPGTHNSSQTPSEGTSEKTQGTAESASSVTGEAKNTALNAAGESRENTASAGQNNKQDLGRDTNTSVNQSGTAASTRPQPSQAAPAPSAINLRMFFVSIDTDGTISKKEVQRTSLRRDAPLTAALEALLSGPSVQERNANYMSLIPAGTRLLGASVKNGIAFLNFSEEFEYNPYGVEGYLGQLMQIVYTATSFSTVDSVQFLIEGQKKDYLGSEGVWIGSPLARSSFSK</sequence>
<feature type="compositionally biased region" description="Polar residues" evidence="1">
    <location>
        <begin position="139"/>
        <end position="169"/>
    </location>
</feature>
<name>A0A975IBH7_9SPIR</name>
<keyword evidence="2" id="KW-1133">Transmembrane helix</keyword>
<reference evidence="4" key="1">
    <citation type="submission" date="2020-05" db="EMBL/GenBank/DDBJ databases">
        <authorList>
            <person name="Zeng H."/>
            <person name="Chan Y.K."/>
            <person name="Watt R.M."/>
        </authorList>
    </citation>
    <scope>NUCLEOTIDE SEQUENCE</scope>
    <source>
        <strain evidence="4">ATCC 700773</strain>
    </source>
</reference>
<gene>
    <name evidence="4" type="ORF">HRI96_01065</name>
</gene>
<feature type="transmembrane region" description="Helical" evidence="2">
    <location>
        <begin position="12"/>
        <end position="29"/>
    </location>
</feature>
<dbReference type="RefSeq" id="WP_210117699.1">
    <property type="nucleotide sequence ID" value="NZ_CP054257.1"/>
</dbReference>
<dbReference type="Pfam" id="PF10646">
    <property type="entry name" value="Germane"/>
    <property type="match status" value="1"/>
</dbReference>
<feature type="compositionally biased region" description="Polar residues" evidence="1">
    <location>
        <begin position="96"/>
        <end position="122"/>
    </location>
</feature>
<dbReference type="AlphaFoldDB" id="A0A975IBH7"/>
<dbReference type="InterPro" id="IPR019606">
    <property type="entry name" value="GerMN"/>
</dbReference>
<evidence type="ECO:0000256" key="1">
    <source>
        <dbReference type="SAM" id="MobiDB-lite"/>
    </source>
</evidence>
<reference evidence="4" key="2">
    <citation type="journal article" date="2021" name="Microbiol. Resour. Announc.">
        <title>Complete Genome Sequences of Three Human Oral Treponema parvum Isolates.</title>
        <authorList>
            <person name="Zeng H."/>
            <person name="Watt R.M."/>
        </authorList>
    </citation>
    <scope>NUCLEOTIDE SEQUENCE</scope>
    <source>
        <strain evidence="4">ATCC 700773</strain>
    </source>
</reference>
<dbReference type="SMART" id="SM00909">
    <property type="entry name" value="Germane"/>
    <property type="match status" value="1"/>
</dbReference>
<dbReference type="EMBL" id="CP054257">
    <property type="protein sequence ID" value="QTQ10905.1"/>
    <property type="molecule type" value="Genomic_DNA"/>
</dbReference>
<feature type="compositionally biased region" description="Low complexity" evidence="1">
    <location>
        <begin position="170"/>
        <end position="179"/>
    </location>
</feature>
<protein>
    <submittedName>
        <fullName evidence="4">GerMN domain-containing protein</fullName>
    </submittedName>
</protein>
<keyword evidence="2" id="KW-0472">Membrane</keyword>
<feature type="region of interest" description="Disordered" evidence="1">
    <location>
        <begin position="78"/>
        <end position="179"/>
    </location>
</feature>